<dbReference type="EMBL" id="BORC01000004">
    <property type="protein sequence ID" value="GIN62689.1"/>
    <property type="molecule type" value="Genomic_DNA"/>
</dbReference>
<keyword evidence="1" id="KW-0472">Membrane</keyword>
<dbReference type="AlphaFoldDB" id="A0A920BU80"/>
<feature type="domain" description="DUF4179" evidence="3">
    <location>
        <begin position="36"/>
        <end position="90"/>
    </location>
</feature>
<evidence type="ECO:0000256" key="1">
    <source>
        <dbReference type="SAM" id="Phobius"/>
    </source>
</evidence>
<dbReference type="RefSeq" id="WP_095309408.1">
    <property type="nucleotide sequence ID" value="NZ_BORC01000004.1"/>
</dbReference>
<evidence type="ECO:0000259" key="3">
    <source>
        <dbReference type="Pfam" id="PF13786"/>
    </source>
</evidence>
<dbReference type="InterPro" id="IPR025436">
    <property type="entry name" value="DUF4179"/>
</dbReference>
<dbReference type="Pfam" id="PF13786">
    <property type="entry name" value="DUF4179"/>
    <property type="match status" value="1"/>
</dbReference>
<evidence type="ECO:0000313" key="5">
    <source>
        <dbReference type="Proteomes" id="UP000682111"/>
    </source>
</evidence>
<gene>
    <name evidence="4" type="ORF">J27TS8_26820</name>
</gene>
<proteinExistence type="predicted"/>
<name>A0A920BU80_9BACI</name>
<keyword evidence="1" id="KW-0812">Transmembrane</keyword>
<dbReference type="Gene3D" id="3.90.640.20">
    <property type="entry name" value="Heat-shock cognate protein, ATPase"/>
    <property type="match status" value="1"/>
</dbReference>
<dbReference type="OrthoDB" id="4990at2"/>
<keyword evidence="1" id="KW-1133">Transmembrane helix</keyword>
<dbReference type="InterPro" id="IPR037126">
    <property type="entry name" value="PdaC/RsiV-like_sf"/>
</dbReference>
<protein>
    <submittedName>
        <fullName evidence="4">Anti-sigma-V factor RsiV</fullName>
    </submittedName>
</protein>
<dbReference type="InterPro" id="IPR021729">
    <property type="entry name" value="DUF3298"/>
</dbReference>
<reference evidence="4" key="1">
    <citation type="submission" date="2021-03" db="EMBL/GenBank/DDBJ databases">
        <title>Antimicrobial resistance genes in bacteria isolated from Japanese honey, and their potential for conferring macrolide and lincosamide resistance in the American foulbrood pathogen Paenibacillus larvae.</title>
        <authorList>
            <person name="Okamoto M."/>
            <person name="Kumagai M."/>
            <person name="Kanamori H."/>
            <person name="Takamatsu D."/>
        </authorList>
    </citation>
    <scope>NUCLEOTIDE SEQUENCE</scope>
    <source>
        <strain evidence="4">J27TS8</strain>
    </source>
</reference>
<sequence>MSRHKLERLKEQYDHIPIPEELDISIQRVLKKRQARKTSLRLAMAVAAVLMIFTTTVNINPAIAKSLEEIPVLGNIVKVLTVTEYKVDEGNYQVTIDIPEVEMENKQLEKGLNDKYIGESRELYENFMAELETEKVFDREGHLQIESGFEIIMETKQLLSIGRYVEETRGSSMVTKSYDTIDKEKQLLITLPSLFKDDSYIHIISEYIKQQMHEQMKKDSTKIYWVDSSEAGAFTNINKEQNFYINKDHQLVIAFNEYEVAPGYMGPVEFIVPTKQIQSVLVSNEYLK</sequence>
<evidence type="ECO:0000259" key="2">
    <source>
        <dbReference type="Pfam" id="PF11738"/>
    </source>
</evidence>
<feature type="domain" description="DUF3298" evidence="2">
    <location>
        <begin position="194"/>
        <end position="274"/>
    </location>
</feature>
<dbReference type="Proteomes" id="UP000682111">
    <property type="component" value="Unassembled WGS sequence"/>
</dbReference>
<feature type="transmembrane region" description="Helical" evidence="1">
    <location>
        <begin position="40"/>
        <end position="59"/>
    </location>
</feature>
<dbReference type="Gene3D" id="3.30.565.40">
    <property type="entry name" value="Fervidobacterium nodosum Rt17-B1 like"/>
    <property type="match status" value="1"/>
</dbReference>
<evidence type="ECO:0000313" key="4">
    <source>
        <dbReference type="EMBL" id="GIN62689.1"/>
    </source>
</evidence>
<comment type="caution">
    <text evidence="4">The sequence shown here is derived from an EMBL/GenBank/DDBJ whole genome shotgun (WGS) entry which is preliminary data.</text>
</comment>
<accession>A0A920BU80</accession>
<keyword evidence="5" id="KW-1185">Reference proteome</keyword>
<dbReference type="Pfam" id="PF11738">
    <property type="entry name" value="DUF3298"/>
    <property type="match status" value="1"/>
</dbReference>
<organism evidence="4 5">
    <name type="scientific">Robertmurraya siralis</name>
    <dbReference type="NCBI Taxonomy" id="77777"/>
    <lineage>
        <taxon>Bacteria</taxon>
        <taxon>Bacillati</taxon>
        <taxon>Bacillota</taxon>
        <taxon>Bacilli</taxon>
        <taxon>Bacillales</taxon>
        <taxon>Bacillaceae</taxon>
        <taxon>Robertmurraya</taxon>
    </lineage>
</organism>